<feature type="domain" description="GH26" evidence="3">
    <location>
        <begin position="14"/>
        <end position="164"/>
    </location>
</feature>
<dbReference type="EMBL" id="CAJNYV010000047">
    <property type="protein sequence ID" value="CAF3332543.1"/>
    <property type="molecule type" value="Genomic_DNA"/>
</dbReference>
<dbReference type="Proteomes" id="UP000663833">
    <property type="component" value="Unassembled WGS sequence"/>
</dbReference>
<evidence type="ECO:0000313" key="12">
    <source>
        <dbReference type="EMBL" id="CAF4602775.1"/>
    </source>
</evidence>
<evidence type="ECO:0000313" key="4">
    <source>
        <dbReference type="EMBL" id="CAF3332543.1"/>
    </source>
</evidence>
<dbReference type="OrthoDB" id="6044285at2759"/>
<dbReference type="Proteomes" id="UP000663862">
    <property type="component" value="Unassembled WGS sequence"/>
</dbReference>
<dbReference type="EMBL" id="CAJOBO010000526">
    <property type="protein sequence ID" value="CAF4240778.1"/>
    <property type="molecule type" value="Genomic_DNA"/>
</dbReference>
<evidence type="ECO:0000313" key="6">
    <source>
        <dbReference type="EMBL" id="CAF3346685.1"/>
    </source>
</evidence>
<dbReference type="EMBL" id="CAJNYU010000281">
    <property type="protein sequence ID" value="CAF3346685.1"/>
    <property type="molecule type" value="Genomic_DNA"/>
</dbReference>
<evidence type="ECO:0000256" key="2">
    <source>
        <dbReference type="ARBA" id="ARBA00023295"/>
    </source>
</evidence>
<evidence type="ECO:0000313" key="11">
    <source>
        <dbReference type="EMBL" id="CAF4386488.1"/>
    </source>
</evidence>
<dbReference type="SUPFAM" id="SSF51445">
    <property type="entry name" value="(Trans)glycosidases"/>
    <property type="match status" value="1"/>
</dbReference>
<dbReference type="EMBL" id="CAJNYD010001405">
    <property type="protein sequence ID" value="CAF3335915.1"/>
    <property type="molecule type" value="Genomic_DNA"/>
</dbReference>
<protein>
    <recommendedName>
        <fullName evidence="3">GH26 domain-containing protein</fullName>
    </recommendedName>
</protein>
<dbReference type="EMBL" id="CAJOBS010000565">
    <property type="protein sequence ID" value="CAF4602775.1"/>
    <property type="molecule type" value="Genomic_DNA"/>
</dbReference>
<evidence type="ECO:0000313" key="10">
    <source>
        <dbReference type="EMBL" id="CAF4378821.1"/>
    </source>
</evidence>
<evidence type="ECO:0000313" key="7">
    <source>
        <dbReference type="EMBL" id="CAF3388810.1"/>
    </source>
</evidence>
<dbReference type="EMBL" id="CAJOBQ010000551">
    <property type="protein sequence ID" value="CAF4378821.1"/>
    <property type="molecule type" value="Genomic_DNA"/>
</dbReference>
<accession>A0A820E4A6</accession>
<organism evidence="9 13">
    <name type="scientific">Rotaria socialis</name>
    <dbReference type="NCBI Taxonomy" id="392032"/>
    <lineage>
        <taxon>Eukaryota</taxon>
        <taxon>Metazoa</taxon>
        <taxon>Spiralia</taxon>
        <taxon>Gnathifera</taxon>
        <taxon>Rotifera</taxon>
        <taxon>Eurotatoria</taxon>
        <taxon>Bdelloidea</taxon>
        <taxon>Philodinida</taxon>
        <taxon>Philodinidae</taxon>
        <taxon>Rotaria</taxon>
    </lineage>
</organism>
<dbReference type="EMBL" id="CAJNXB010004699">
    <property type="protein sequence ID" value="CAF3388810.1"/>
    <property type="molecule type" value="Genomic_DNA"/>
</dbReference>
<reference evidence="9" key="1">
    <citation type="submission" date="2021-02" db="EMBL/GenBank/DDBJ databases">
        <authorList>
            <person name="Nowell W R."/>
        </authorList>
    </citation>
    <scope>NUCLEOTIDE SEQUENCE</scope>
</reference>
<name>A0A820E4A6_9BILA</name>
<dbReference type="Proteomes" id="UP000663869">
    <property type="component" value="Unassembled WGS sequence"/>
</dbReference>
<keyword evidence="14" id="KW-1185">Reference proteome</keyword>
<gene>
    <name evidence="6" type="ORF">FME351_LOCUS4097</name>
    <name evidence="8" type="ORF">GRG538_LOCUS31792</name>
    <name evidence="9" type="ORF">HFQ381_LOCUS9826</name>
    <name evidence="4" type="ORF">KIK155_LOCUS1834</name>
    <name evidence="5" type="ORF">LUA448_LOCUS11667</name>
    <name evidence="7" type="ORF">TIS948_LOCUS26642</name>
    <name evidence="12" type="ORF">TOA249_LOCUS10726</name>
    <name evidence="10" type="ORF">TSG867_LOCUS11427</name>
    <name evidence="11" type="ORF">UJA718_LOCUS18119</name>
</gene>
<dbReference type="Proteomes" id="UP000663872">
    <property type="component" value="Unassembled WGS sequence"/>
</dbReference>
<dbReference type="AlphaFoldDB" id="A0A820E4A6"/>
<dbReference type="Pfam" id="PF02156">
    <property type="entry name" value="Glyco_hydro_26"/>
    <property type="match status" value="1"/>
</dbReference>
<evidence type="ECO:0000313" key="13">
    <source>
        <dbReference type="Proteomes" id="UP000663851"/>
    </source>
</evidence>
<comment type="caution">
    <text evidence="9">The sequence shown here is derived from an EMBL/GenBank/DDBJ whole genome shotgun (WGS) entry which is preliminary data.</text>
</comment>
<dbReference type="EMBL" id="CAJOBP010003027">
    <property type="protein sequence ID" value="CAF4386488.1"/>
    <property type="molecule type" value="Genomic_DNA"/>
</dbReference>
<dbReference type="Proteomes" id="UP000663825">
    <property type="component" value="Unassembled WGS sequence"/>
</dbReference>
<evidence type="ECO:0000313" key="8">
    <source>
        <dbReference type="EMBL" id="CAF3758247.1"/>
    </source>
</evidence>
<sequence length="164" mass="18938">MKTLLRKEDKWYFDNKYYTYGWAPESKVLSGQFAGYSSDTFNINQINEITQQTGQVPAILDYDYACGWNYKTPTQYIIDYSCSTSLRNHWNQGGLVTINMHLANPVSANGGGGYKDRMNLRFIDLINANTETGRRWQIFLDRIAEGLHELQRADVTVYVVHCMK</sequence>
<keyword evidence="2" id="KW-0326">Glycosidase</keyword>
<evidence type="ECO:0000256" key="1">
    <source>
        <dbReference type="ARBA" id="ARBA00022801"/>
    </source>
</evidence>
<dbReference type="InterPro" id="IPR022790">
    <property type="entry name" value="GH26_dom"/>
</dbReference>
<dbReference type="Proteomes" id="UP000663838">
    <property type="component" value="Unassembled WGS sequence"/>
</dbReference>
<dbReference type="Proteomes" id="UP000663873">
    <property type="component" value="Unassembled WGS sequence"/>
</dbReference>
<dbReference type="InterPro" id="IPR017853">
    <property type="entry name" value="GH"/>
</dbReference>
<dbReference type="Proteomes" id="UP000663865">
    <property type="component" value="Unassembled WGS sequence"/>
</dbReference>
<evidence type="ECO:0000313" key="5">
    <source>
        <dbReference type="EMBL" id="CAF3335915.1"/>
    </source>
</evidence>
<evidence type="ECO:0000259" key="3">
    <source>
        <dbReference type="PROSITE" id="PS51764"/>
    </source>
</evidence>
<proteinExistence type="predicted"/>
<dbReference type="Proteomes" id="UP000663851">
    <property type="component" value="Unassembled WGS sequence"/>
</dbReference>
<dbReference type="PROSITE" id="PS51764">
    <property type="entry name" value="GH26"/>
    <property type="match status" value="1"/>
</dbReference>
<dbReference type="Gene3D" id="3.20.20.80">
    <property type="entry name" value="Glycosidases"/>
    <property type="match status" value="1"/>
</dbReference>
<evidence type="ECO:0000313" key="9">
    <source>
        <dbReference type="EMBL" id="CAF4240778.1"/>
    </source>
</evidence>
<keyword evidence="1" id="KW-0378">Hydrolase</keyword>
<evidence type="ECO:0000313" key="14">
    <source>
        <dbReference type="Proteomes" id="UP000663873"/>
    </source>
</evidence>
<dbReference type="GO" id="GO:0004553">
    <property type="term" value="F:hydrolase activity, hydrolyzing O-glycosyl compounds"/>
    <property type="evidence" value="ECO:0007669"/>
    <property type="project" value="InterPro"/>
</dbReference>
<dbReference type="EMBL" id="CAJNYT010005595">
    <property type="protein sequence ID" value="CAF3758247.1"/>
    <property type="molecule type" value="Genomic_DNA"/>
</dbReference>